<evidence type="ECO:0000256" key="2">
    <source>
        <dbReference type="ARBA" id="ARBA00023002"/>
    </source>
</evidence>
<dbReference type="STRING" id="94208.A0A2S4KTM3"/>
<keyword evidence="2" id="KW-0560">Oxidoreductase</keyword>
<accession>A0A2S4KTM3</accession>
<dbReference type="EMBL" id="PKSG01000679">
    <property type="protein sequence ID" value="POR33541.1"/>
    <property type="molecule type" value="Genomic_DNA"/>
</dbReference>
<organism evidence="3 4">
    <name type="scientific">Tolypocladium paradoxum</name>
    <dbReference type="NCBI Taxonomy" id="94208"/>
    <lineage>
        <taxon>Eukaryota</taxon>
        <taxon>Fungi</taxon>
        <taxon>Dikarya</taxon>
        <taxon>Ascomycota</taxon>
        <taxon>Pezizomycotina</taxon>
        <taxon>Sordariomycetes</taxon>
        <taxon>Hypocreomycetidae</taxon>
        <taxon>Hypocreales</taxon>
        <taxon>Ophiocordycipitaceae</taxon>
        <taxon>Tolypocladium</taxon>
    </lineage>
</organism>
<dbReference type="Pfam" id="PF00106">
    <property type="entry name" value="adh_short"/>
    <property type="match status" value="1"/>
</dbReference>
<evidence type="ECO:0000313" key="3">
    <source>
        <dbReference type="EMBL" id="POR33541.1"/>
    </source>
</evidence>
<dbReference type="Gene3D" id="3.40.50.720">
    <property type="entry name" value="NAD(P)-binding Rossmann-like Domain"/>
    <property type="match status" value="1"/>
</dbReference>
<name>A0A2S4KTM3_9HYPO</name>
<dbReference type="OrthoDB" id="5336600at2759"/>
<keyword evidence="4" id="KW-1185">Reference proteome</keyword>
<comment type="similarity">
    <text evidence="1">Belongs to the short-chain dehydrogenases/reductases (SDR) family.</text>
</comment>
<protein>
    <submittedName>
        <fullName evidence="3">Epimerase/hydratase</fullName>
    </submittedName>
</protein>
<dbReference type="SUPFAM" id="SSF51735">
    <property type="entry name" value="NAD(P)-binding Rossmann-fold domains"/>
    <property type="match status" value="1"/>
</dbReference>
<dbReference type="PANTHER" id="PTHR43669:SF4">
    <property type="entry name" value="SHORT-CHAIN DEHYDROGENASE"/>
    <property type="match status" value="1"/>
</dbReference>
<dbReference type="GO" id="GO:0016491">
    <property type="term" value="F:oxidoreductase activity"/>
    <property type="evidence" value="ECO:0007669"/>
    <property type="project" value="UniProtKB-KW"/>
</dbReference>
<dbReference type="PANTHER" id="PTHR43669">
    <property type="entry name" value="5-KETO-D-GLUCONATE 5-REDUCTASE"/>
    <property type="match status" value="1"/>
</dbReference>
<proteinExistence type="inferred from homology"/>
<dbReference type="InterPro" id="IPR002347">
    <property type="entry name" value="SDR_fam"/>
</dbReference>
<evidence type="ECO:0000256" key="1">
    <source>
        <dbReference type="ARBA" id="ARBA00006484"/>
    </source>
</evidence>
<dbReference type="Proteomes" id="UP000237481">
    <property type="component" value="Unassembled WGS sequence"/>
</dbReference>
<comment type="caution">
    <text evidence="3">The sequence shown here is derived from an EMBL/GenBank/DDBJ whole genome shotgun (WGS) entry which is preliminary data.</text>
</comment>
<sequence>MATSHIAFIIGGGPRIGHAVAKKFLGEGYKVAIGRRNVKESAEAADLQGATTVAVDVSKPESVEQAFGEVEAKLGIPNVVVYNGEPSFQGALIRDSASSAAALTVPPEQGDPFSVPPAAFAADSVVNATSGYAALHHATRGWKKLRESSPGSNVPTVFIVTGNVTPFRPIAMATTLGPGKSALAHLLQIAAQEYRDAGDRFYFASQVTDAGGPVANVDVRGDAHAEVYWGIVRGEVGRDTWDVRFAVASDGAVSYKKGLACRVLVHNVKRHVAPTANDQNDNTVLAKARHQLRQAPVVAQRRADAARQFDEKALLVGEPSTGRYGLRIGQHDGRDGVSQGVLERLLAHRAGAEARREACDGGQRHQRFLGDGLG</sequence>
<evidence type="ECO:0000313" key="4">
    <source>
        <dbReference type="Proteomes" id="UP000237481"/>
    </source>
</evidence>
<gene>
    <name evidence="3" type="ORF">TPAR_06237</name>
</gene>
<dbReference type="InterPro" id="IPR036291">
    <property type="entry name" value="NAD(P)-bd_dom_sf"/>
</dbReference>
<dbReference type="AlphaFoldDB" id="A0A2S4KTM3"/>
<reference evidence="3 4" key="1">
    <citation type="submission" date="2018-01" db="EMBL/GenBank/DDBJ databases">
        <title>Harnessing the power of phylogenomics to disentangle the directionality and signatures of interkingdom host jumping in the parasitic fungal genus Tolypocladium.</title>
        <authorList>
            <person name="Quandt C.A."/>
            <person name="Patterson W."/>
            <person name="Spatafora J.W."/>
        </authorList>
    </citation>
    <scope>NUCLEOTIDE SEQUENCE [LARGE SCALE GENOMIC DNA]</scope>
    <source>
        <strain evidence="3 4">NRBC 100945</strain>
    </source>
</reference>